<comment type="caution">
    <text evidence="7">The sequence shown here is derived from an EMBL/GenBank/DDBJ whole genome shotgun (WGS) entry which is preliminary data.</text>
</comment>
<organism evidence="7 8">
    <name type="scientific">Carnobacterium divergens DSM 20623</name>
    <dbReference type="NCBI Taxonomy" id="1449336"/>
    <lineage>
        <taxon>Bacteria</taxon>
        <taxon>Bacillati</taxon>
        <taxon>Bacillota</taxon>
        <taxon>Bacilli</taxon>
        <taxon>Lactobacillales</taxon>
        <taxon>Carnobacteriaceae</taxon>
        <taxon>Carnobacterium</taxon>
    </lineage>
</organism>
<evidence type="ECO:0000256" key="3">
    <source>
        <dbReference type="ARBA" id="ARBA00022777"/>
    </source>
</evidence>
<evidence type="ECO:0000313" key="7">
    <source>
        <dbReference type="EMBL" id="KRN57904.1"/>
    </source>
</evidence>
<dbReference type="InterPro" id="IPR006002">
    <property type="entry name" value="Gluconate_kinase"/>
</dbReference>
<accession>A0A0R2HYM4</accession>
<dbReference type="PROSITE" id="PS00933">
    <property type="entry name" value="FGGY_KINASES_1"/>
    <property type="match status" value="1"/>
</dbReference>
<dbReference type="Gene3D" id="3.30.420.40">
    <property type="match status" value="2"/>
</dbReference>
<feature type="domain" description="Carbohydrate kinase FGGY N-terminal" evidence="5">
    <location>
        <begin position="4"/>
        <end position="248"/>
    </location>
</feature>
<dbReference type="PATRIC" id="fig|1449336.4.peg.1185"/>
<dbReference type="PROSITE" id="PS00445">
    <property type="entry name" value="FGGY_KINASES_2"/>
    <property type="match status" value="1"/>
</dbReference>
<sequence>MKDYVIGVDIGTTSTKAVLYDKNGNVKGYANKEYPLYQEIPDMAEQDPDEIFETVIDVLTAVVRKSGADVARIAGVSFSSAMHSLILLDEENQLLTRCITWADNRAYHQAEELKNSAAGLAIYHRTGTPIHPMSPLSKILWLKEEHPDLIQQTAHFIGIKEYVFYKLFGQFKVDFSIASATGLFNIHELRWDDEVLALLDISNEQLSELVETDHQVMGLKQSYAEVMGLPIDTPFIVGASDGCLSNLGVNAIDGKTLALTIGTSGAVRMVTDKPVTDAQGRTFCYALTKDKWVIGGPVNNGGIVFRWVRDQLFAPEKITAEQMQVDSYEILTQIAEKIPAGSDGLLFHPFLGGERAPLWDANAKGSFIGLTTRHTRAHMVRASLEGIVFNLYSVMLILEELVERPERIHATGGFARSALWRQLLADIFEQEVSIPESYESSCLGAAVIGMESLGLIESIEEVSSMIGVTNQHIPNEAHFPVYRELLPIFIRTTRLLQSEFQAIADFQRKYTH</sequence>
<dbReference type="InterPro" id="IPR050406">
    <property type="entry name" value="FGGY_Carb_Kinase"/>
</dbReference>
<comment type="similarity">
    <text evidence="1 4">Belongs to the FGGY kinase family.</text>
</comment>
<keyword evidence="3 4" id="KW-0418">Kinase</keyword>
<dbReference type="InterPro" id="IPR018483">
    <property type="entry name" value="Carb_kinase_FGGY_CS"/>
</dbReference>
<dbReference type="Pfam" id="PF00370">
    <property type="entry name" value="FGGY_N"/>
    <property type="match status" value="1"/>
</dbReference>
<protein>
    <submittedName>
        <fullName evidence="7">Gluconate kinase</fullName>
    </submittedName>
</protein>
<dbReference type="SUPFAM" id="SSF53067">
    <property type="entry name" value="Actin-like ATPase domain"/>
    <property type="match status" value="2"/>
</dbReference>
<keyword evidence="8" id="KW-1185">Reference proteome</keyword>
<dbReference type="NCBIfam" id="TIGR01314">
    <property type="entry name" value="gntK_FGGY"/>
    <property type="match status" value="1"/>
</dbReference>
<dbReference type="Proteomes" id="UP000051658">
    <property type="component" value="Unassembled WGS sequence"/>
</dbReference>
<evidence type="ECO:0000256" key="4">
    <source>
        <dbReference type="RuleBase" id="RU003733"/>
    </source>
</evidence>
<reference evidence="7 8" key="1">
    <citation type="journal article" date="2015" name="Genome Announc.">
        <title>Expanding the biotechnology potential of lactobacilli through comparative genomics of 213 strains and associated genera.</title>
        <authorList>
            <person name="Sun Z."/>
            <person name="Harris H.M."/>
            <person name="McCann A."/>
            <person name="Guo C."/>
            <person name="Argimon S."/>
            <person name="Zhang W."/>
            <person name="Yang X."/>
            <person name="Jeffery I.B."/>
            <person name="Cooney J.C."/>
            <person name="Kagawa T.F."/>
            <person name="Liu W."/>
            <person name="Song Y."/>
            <person name="Salvetti E."/>
            <person name="Wrobel A."/>
            <person name="Rasinkangas P."/>
            <person name="Parkhill J."/>
            <person name="Rea M.C."/>
            <person name="O'Sullivan O."/>
            <person name="Ritari J."/>
            <person name="Douillard F.P."/>
            <person name="Paul Ross R."/>
            <person name="Yang R."/>
            <person name="Briner A.E."/>
            <person name="Felis G.E."/>
            <person name="de Vos W.M."/>
            <person name="Barrangou R."/>
            <person name="Klaenhammer T.R."/>
            <person name="Caufield P.W."/>
            <person name="Cui Y."/>
            <person name="Zhang H."/>
            <person name="O'Toole P.W."/>
        </authorList>
    </citation>
    <scope>NUCLEOTIDE SEQUENCE [LARGE SCALE GENOMIC DNA]</scope>
    <source>
        <strain evidence="7 8">DSM 20623</strain>
    </source>
</reference>
<dbReference type="AlphaFoldDB" id="A0A0R2HYM4"/>
<dbReference type="GO" id="GO:0019521">
    <property type="term" value="P:D-gluconate metabolic process"/>
    <property type="evidence" value="ECO:0007669"/>
    <property type="project" value="InterPro"/>
</dbReference>
<dbReference type="eggNOG" id="COG1070">
    <property type="taxonomic scope" value="Bacteria"/>
</dbReference>
<evidence type="ECO:0000259" key="5">
    <source>
        <dbReference type="Pfam" id="PF00370"/>
    </source>
</evidence>
<evidence type="ECO:0000259" key="6">
    <source>
        <dbReference type="Pfam" id="PF02782"/>
    </source>
</evidence>
<dbReference type="PIRSF" id="PIRSF000538">
    <property type="entry name" value="GlpK"/>
    <property type="match status" value="1"/>
</dbReference>
<dbReference type="PANTHER" id="PTHR43095">
    <property type="entry name" value="SUGAR KINASE"/>
    <property type="match status" value="1"/>
</dbReference>
<dbReference type="CDD" id="cd07770">
    <property type="entry name" value="ASKHA_NBD_FGGY_GntK"/>
    <property type="match status" value="1"/>
</dbReference>
<feature type="domain" description="Carbohydrate kinase FGGY C-terminal" evidence="6">
    <location>
        <begin position="257"/>
        <end position="450"/>
    </location>
</feature>
<dbReference type="GeneID" id="89589664"/>
<evidence type="ECO:0000313" key="8">
    <source>
        <dbReference type="Proteomes" id="UP000051658"/>
    </source>
</evidence>
<evidence type="ECO:0000256" key="1">
    <source>
        <dbReference type="ARBA" id="ARBA00009156"/>
    </source>
</evidence>
<dbReference type="RefSeq" id="WP_034568325.1">
    <property type="nucleotide sequence ID" value="NZ_JQBS01000001.1"/>
</dbReference>
<name>A0A0R2HYM4_CARDV</name>
<dbReference type="GO" id="GO:0046316">
    <property type="term" value="F:gluconokinase activity"/>
    <property type="evidence" value="ECO:0007669"/>
    <property type="project" value="InterPro"/>
</dbReference>
<dbReference type="InterPro" id="IPR018485">
    <property type="entry name" value="FGGY_C"/>
</dbReference>
<dbReference type="InterPro" id="IPR043129">
    <property type="entry name" value="ATPase_NBD"/>
</dbReference>
<evidence type="ECO:0000256" key="2">
    <source>
        <dbReference type="ARBA" id="ARBA00022679"/>
    </source>
</evidence>
<dbReference type="PANTHER" id="PTHR43095:SF2">
    <property type="entry name" value="GLUCONOKINASE"/>
    <property type="match status" value="1"/>
</dbReference>
<gene>
    <name evidence="7" type="ORF">IV74_GL001160</name>
</gene>
<keyword evidence="2 4" id="KW-0808">Transferase</keyword>
<dbReference type="EMBL" id="JQBS01000001">
    <property type="protein sequence ID" value="KRN57904.1"/>
    <property type="molecule type" value="Genomic_DNA"/>
</dbReference>
<dbReference type="InterPro" id="IPR000577">
    <property type="entry name" value="Carb_kinase_FGGY"/>
</dbReference>
<dbReference type="Pfam" id="PF02782">
    <property type="entry name" value="FGGY_C"/>
    <property type="match status" value="1"/>
</dbReference>
<proteinExistence type="inferred from homology"/>
<dbReference type="InterPro" id="IPR018484">
    <property type="entry name" value="FGGY_N"/>
</dbReference>